<feature type="compositionally biased region" description="Basic and acidic residues" evidence="4">
    <location>
        <begin position="851"/>
        <end position="865"/>
    </location>
</feature>
<dbReference type="NCBIfam" id="NF040713">
    <property type="entry name" value="ZapE"/>
    <property type="match status" value="1"/>
</dbReference>
<dbReference type="Gene3D" id="1.10.287.110">
    <property type="entry name" value="DnaJ domain"/>
    <property type="match status" value="1"/>
</dbReference>
<evidence type="ECO:0000256" key="3">
    <source>
        <dbReference type="ARBA" id="ARBA00022840"/>
    </source>
</evidence>
<dbReference type="InterPro" id="IPR027417">
    <property type="entry name" value="P-loop_NTPase"/>
</dbReference>
<keyword evidence="3" id="KW-0067">ATP-binding</keyword>
<dbReference type="GO" id="GO:0005524">
    <property type="term" value="F:ATP binding"/>
    <property type="evidence" value="ECO:0007669"/>
    <property type="project" value="UniProtKB-KW"/>
</dbReference>
<dbReference type="AlphaFoldDB" id="A0AAJ4XIV5"/>
<feature type="compositionally biased region" description="Polar residues" evidence="4">
    <location>
        <begin position="951"/>
        <end position="961"/>
    </location>
</feature>
<feature type="compositionally biased region" description="Polar residues" evidence="4">
    <location>
        <begin position="680"/>
        <end position="695"/>
    </location>
</feature>
<feature type="compositionally biased region" description="Polar residues" evidence="4">
    <location>
        <begin position="164"/>
        <end position="173"/>
    </location>
</feature>
<feature type="compositionally biased region" description="Basic and acidic residues" evidence="4">
    <location>
        <begin position="153"/>
        <end position="162"/>
    </location>
</feature>
<dbReference type="Gene3D" id="3.40.50.300">
    <property type="entry name" value="P-loop containing nucleotide triphosphate hydrolases"/>
    <property type="match status" value="1"/>
</dbReference>
<comment type="similarity">
    <text evidence="1">Belongs to the AFG1 ATPase family.</text>
</comment>
<dbReference type="PRINTS" id="PR00625">
    <property type="entry name" value="JDOMAIN"/>
</dbReference>
<organism evidence="6 7">
    <name type="scientific">Melanopsichium pennsylvanicum</name>
    <dbReference type="NCBI Taxonomy" id="63383"/>
    <lineage>
        <taxon>Eukaryota</taxon>
        <taxon>Fungi</taxon>
        <taxon>Dikarya</taxon>
        <taxon>Basidiomycota</taxon>
        <taxon>Ustilaginomycotina</taxon>
        <taxon>Ustilaginomycetes</taxon>
        <taxon>Ustilaginales</taxon>
        <taxon>Ustilaginaceae</taxon>
        <taxon>Melanopsichium</taxon>
    </lineage>
</organism>
<dbReference type="InterPro" id="IPR001623">
    <property type="entry name" value="DnaJ_domain"/>
</dbReference>
<dbReference type="InterPro" id="IPR036869">
    <property type="entry name" value="J_dom_sf"/>
</dbReference>
<evidence type="ECO:0000256" key="2">
    <source>
        <dbReference type="ARBA" id="ARBA00022741"/>
    </source>
</evidence>
<protein>
    <submittedName>
        <fullName evidence="6">Related to ATPase family protein</fullName>
    </submittedName>
</protein>
<feature type="region of interest" description="Disordered" evidence="4">
    <location>
        <begin position="915"/>
        <end position="967"/>
    </location>
</feature>
<evidence type="ECO:0000313" key="6">
    <source>
        <dbReference type="EMBL" id="SNX83345.1"/>
    </source>
</evidence>
<feature type="compositionally biased region" description="Polar residues" evidence="4">
    <location>
        <begin position="1110"/>
        <end position="1133"/>
    </location>
</feature>
<dbReference type="SUPFAM" id="SSF52540">
    <property type="entry name" value="P-loop containing nucleoside triphosphate hydrolases"/>
    <property type="match status" value="1"/>
</dbReference>
<keyword evidence="2" id="KW-0547">Nucleotide-binding</keyword>
<dbReference type="GO" id="GO:0005739">
    <property type="term" value="C:mitochondrion"/>
    <property type="evidence" value="ECO:0007669"/>
    <property type="project" value="TreeGrafter"/>
</dbReference>
<keyword evidence="7" id="KW-1185">Reference proteome</keyword>
<dbReference type="PANTHER" id="PTHR12169:SF2">
    <property type="entry name" value="AFG1P"/>
    <property type="match status" value="1"/>
</dbReference>
<dbReference type="CDD" id="cd06257">
    <property type="entry name" value="DnaJ"/>
    <property type="match status" value="1"/>
</dbReference>
<comment type="caution">
    <text evidence="6">The sequence shown here is derived from an EMBL/GenBank/DDBJ whole genome shotgun (WGS) entry which is preliminary data.</text>
</comment>
<sequence length="1211" mass="133844">MLVPATRIVRVSRPSSSFLTASSLPSAQRHCSTLHATSRPYHRRSVPSHSSIQSTHSFSFRGLASFVGPIGVQPESNALQVTDPLLIYRAKVARGELEEDEEQLRALLQLRRINRSLRDYIPPAHLLGILNDDSQSKASVALASAIDSRLRPGAREFQDEPTSRAPSSPTKQQDIGELVKWLSESEGLAELGTPKGLLITGTPGTGKSMVMDIFYDSLPTKYKFRRHYHHLLLDLYKIIWEEAERRRLAVAQGMPRATATPEIGTGAIWTRTNKGSAWRRALRGMPFFRPDSLADNGYPNDELKYVPGPDGDVVKTTLPLHAAAHLFLNHGHILLFDEIQLVDVASAGLLRRTLEAYWRLGGVVVGTSNRIPKDLYASNVQRGALTQFLEILQERCPNHEMRRSRDFRREPHYRQEWLDRNLADEPEQSADEAPQSKGEVTPTPGQTSYFLRNEADKYDALVSQVTAGRTASPATLNVYGRKLVVPRSIASTTTHPSVCRFTFSELCDSPLGPADYLTLASTYHTFVLEGVPQMTLMQKNQARRMITLLDAVYEAGCRLIVLADAGPDDLFFPDAESASRHAARGPAAGPGDVRPELQFSARRDGTTEDVVDMSTKGARSPFLTPPHGQAYPEEEELAARKANQRVDFSQDEFMTDSLIMAETLSEAMQDTEEGFRPNISAYSSDRPSTRSSGEMKSNDDKDDKIGFKHLAIFSGEDERFSYQRAVSRLFEMSHPDWMKRKGWRPFLLNEMASWAGSSKQEQDKAMAEAIGKAAVANELNEAHRHLDRAANAASATANLVSADAPGRFVDPSGDFAEEASYETASFPGRREAQTKLEAEMESWATKQMQQAEERKQEPIGKKEYQAPDFSPGPIGKKRNRDQGPPVLSESHVWGVREDWGKKAGAWGKGSAIFARDPASASVEEDESSDSASSTHPRRASTTTTTATATPNGTVRSSNIRSNGGMGGKRGFSTSIQLSARALDHYTTLQVARSATQAQIKSQFYKLSKELHPDVNPSEDAKRRFQEVSEAYATLGTPANRKSYDGQASASFCGGASYGGYGDNVGGGGGGGFGYGYDADDNANRRARATYAWDYQRRRKAAESQARHNATDSSSRGTTFGRQTHSSIVNENSNNDDAFEILAAQQRAREVRNRARQEGSEAWTREETAYQADVANPFVRFGQVLVLFYVVYKAGTFFVGQNHPTKSRVRQR</sequence>
<dbReference type="GO" id="GO:0016887">
    <property type="term" value="F:ATP hydrolysis activity"/>
    <property type="evidence" value="ECO:0007669"/>
    <property type="project" value="InterPro"/>
</dbReference>
<feature type="compositionally biased region" description="Low complexity" evidence="4">
    <location>
        <begin position="929"/>
        <end position="950"/>
    </location>
</feature>
<evidence type="ECO:0000313" key="7">
    <source>
        <dbReference type="Proteomes" id="UP001294444"/>
    </source>
</evidence>
<evidence type="ECO:0000256" key="1">
    <source>
        <dbReference type="ARBA" id="ARBA00010322"/>
    </source>
</evidence>
<evidence type="ECO:0000259" key="5">
    <source>
        <dbReference type="PROSITE" id="PS50076"/>
    </source>
</evidence>
<accession>A0AAJ4XIV5</accession>
<dbReference type="PANTHER" id="PTHR12169">
    <property type="entry name" value="ATPASE N2B"/>
    <property type="match status" value="1"/>
</dbReference>
<feature type="compositionally biased region" description="Basic and acidic residues" evidence="4">
    <location>
        <begin position="1100"/>
        <end position="1109"/>
    </location>
</feature>
<feature type="domain" description="J" evidence="5">
    <location>
        <begin position="983"/>
        <end position="1047"/>
    </location>
</feature>
<feature type="region of interest" description="Disordered" evidence="4">
    <location>
        <begin position="419"/>
        <end position="447"/>
    </location>
</feature>
<dbReference type="PROSITE" id="PS50076">
    <property type="entry name" value="DNAJ_2"/>
    <property type="match status" value="1"/>
</dbReference>
<dbReference type="Proteomes" id="UP001294444">
    <property type="component" value="Unassembled WGS sequence"/>
</dbReference>
<reference evidence="6" key="1">
    <citation type="submission" date="2023-10" db="EMBL/GenBank/DDBJ databases">
        <authorList>
            <person name="Guldener U."/>
        </authorList>
    </citation>
    <scope>NUCLEOTIDE SEQUENCE</scope>
    <source>
        <strain evidence="6">Mp4</strain>
    </source>
</reference>
<feature type="region of interest" description="Disordered" evidence="4">
    <location>
        <begin position="843"/>
        <end position="892"/>
    </location>
</feature>
<dbReference type="EMBL" id="OAPG01000003">
    <property type="protein sequence ID" value="SNX83345.1"/>
    <property type="molecule type" value="Genomic_DNA"/>
</dbReference>
<proteinExistence type="inferred from homology"/>
<feature type="region of interest" description="Disordered" evidence="4">
    <location>
        <begin position="1099"/>
        <end position="1133"/>
    </location>
</feature>
<dbReference type="SMART" id="SM00271">
    <property type="entry name" value="DnaJ"/>
    <property type="match status" value="1"/>
</dbReference>
<gene>
    <name evidence="6" type="ORF">MEPE_02052</name>
</gene>
<feature type="region of interest" description="Disordered" evidence="4">
    <location>
        <begin position="153"/>
        <end position="174"/>
    </location>
</feature>
<dbReference type="SUPFAM" id="SSF46565">
    <property type="entry name" value="Chaperone J-domain"/>
    <property type="match status" value="1"/>
</dbReference>
<dbReference type="Pfam" id="PF03969">
    <property type="entry name" value="AFG1_ATPase"/>
    <property type="match status" value="2"/>
</dbReference>
<dbReference type="Pfam" id="PF00226">
    <property type="entry name" value="DnaJ"/>
    <property type="match status" value="1"/>
</dbReference>
<feature type="region of interest" description="Disordered" evidence="4">
    <location>
        <begin position="674"/>
        <end position="701"/>
    </location>
</feature>
<dbReference type="InterPro" id="IPR005654">
    <property type="entry name" value="ATPase_AFG1-like"/>
</dbReference>
<name>A0AAJ4XIV5_9BASI</name>
<evidence type="ECO:0000256" key="4">
    <source>
        <dbReference type="SAM" id="MobiDB-lite"/>
    </source>
</evidence>